<feature type="transmembrane region" description="Helical" evidence="1">
    <location>
        <begin position="343"/>
        <end position="364"/>
    </location>
</feature>
<dbReference type="OrthoDB" id="1488930at2"/>
<feature type="transmembrane region" description="Helical" evidence="1">
    <location>
        <begin position="194"/>
        <end position="215"/>
    </location>
</feature>
<feature type="transmembrane region" description="Helical" evidence="1">
    <location>
        <begin position="121"/>
        <end position="141"/>
    </location>
</feature>
<dbReference type="InterPro" id="IPR016035">
    <property type="entry name" value="Acyl_Trfase/lysoPLipase"/>
</dbReference>
<proteinExistence type="predicted"/>
<keyword evidence="3" id="KW-1185">Reference proteome</keyword>
<dbReference type="RefSeq" id="WP_090330866.1">
    <property type="nucleotide sequence ID" value="NZ_FNXY01000001.1"/>
</dbReference>
<dbReference type="AlphaFoldDB" id="A0A1H6QC26"/>
<protein>
    <recommendedName>
        <fullName evidence="4">Patatin-like phospholipase</fullName>
    </recommendedName>
</protein>
<evidence type="ECO:0008006" key="4">
    <source>
        <dbReference type="Google" id="ProtNLM"/>
    </source>
</evidence>
<keyword evidence="1" id="KW-1133">Transmembrane helix</keyword>
<feature type="transmembrane region" description="Helical" evidence="1">
    <location>
        <begin position="12"/>
        <end position="34"/>
    </location>
</feature>
<evidence type="ECO:0000313" key="3">
    <source>
        <dbReference type="Proteomes" id="UP000199532"/>
    </source>
</evidence>
<organism evidence="2 3">
    <name type="scientific">Dyadobacter koreensis</name>
    <dbReference type="NCBI Taxonomy" id="408657"/>
    <lineage>
        <taxon>Bacteria</taxon>
        <taxon>Pseudomonadati</taxon>
        <taxon>Bacteroidota</taxon>
        <taxon>Cytophagia</taxon>
        <taxon>Cytophagales</taxon>
        <taxon>Spirosomataceae</taxon>
        <taxon>Dyadobacter</taxon>
    </lineage>
</organism>
<reference evidence="2 3" key="1">
    <citation type="submission" date="2016-10" db="EMBL/GenBank/DDBJ databases">
        <authorList>
            <person name="de Groot N.N."/>
        </authorList>
    </citation>
    <scope>NUCLEOTIDE SEQUENCE [LARGE SCALE GENOMIC DNA]</scope>
    <source>
        <strain evidence="2 3">DSM 19938</strain>
    </source>
</reference>
<gene>
    <name evidence="2" type="ORF">SAMN04487995_0174</name>
</gene>
<dbReference type="Proteomes" id="UP000199532">
    <property type="component" value="Unassembled WGS sequence"/>
</dbReference>
<feature type="transmembrane region" description="Helical" evidence="1">
    <location>
        <begin position="227"/>
        <end position="248"/>
    </location>
</feature>
<dbReference type="STRING" id="408657.SAMN04487995_0174"/>
<dbReference type="PROSITE" id="PS51257">
    <property type="entry name" value="PROKAR_LIPOPROTEIN"/>
    <property type="match status" value="1"/>
</dbReference>
<dbReference type="SUPFAM" id="SSF52151">
    <property type="entry name" value="FabD/lysophospholipase-like"/>
    <property type="match status" value="1"/>
</dbReference>
<accession>A0A1H6QC26</accession>
<keyword evidence="1" id="KW-0812">Transmembrane</keyword>
<sequence>MKIFRQHLLALWQVSRSVGIIYFMLSACAAVLILPDQSQDMIDEFGQQNIFRDYFLFKSISVCVWTITILACSRILLLSPNEVDILSNKIASKFWMLWLPRLLGLSAGLILAFAFNQDGHGWHSLVIVCYSVFTVILFISIERLSQKKATFYQPVRKTYLSNLKAKQTQTPARQKKTSLKTDFLELTSNRLLRYSLYVGVLLMALIFFLFLIPLFTSSVEIGQFFSAIYIVLLGFSFYTGLGTLIAYFSNFRTRPIALLFPLYFYLISPFNDNSQIRQFNTIHARQVEIKTQFARWLSARHVAPGDSIPMIIIATEGGGIRAAVWTSQLQFRINEQIPGFNRYTFAISGVSGGGVGACFYLAYLSDSLKYKNNRSFGKGGLDSVLQNDFVSPVIGGYFFNESLQLISPWAVRQLDRTKRLEDAWAQAYKNQFNQVDGPDTVDTFNNEYLALFRDSVNCEIPSLILNGTLAETGQKTVVSNLKTNGKQSFKDVVDILSVTQRDMPLKTAATMCSRFPFVTSGGLFKSRSKSATGIQSGHVTDGGNFDNTGMETAVQLLTGLLPGIDSLRRDDITVIPYILFFKNSQSEELSYPKLVEAQKTNRGLGIPINSFFNPWNRGSDTRDALYKALTPFTNPNVRYLSFKIDYRTGDFKNRQNLRLPLGWTISRSATKHIHIKADSLIHAKSKDIEFKTLKRLVTARGSVSANLSTDYFLGRLPDLPQDIVQPRRK</sequence>
<name>A0A1H6QC26_9BACT</name>
<evidence type="ECO:0000256" key="1">
    <source>
        <dbReference type="SAM" id="Phobius"/>
    </source>
</evidence>
<evidence type="ECO:0000313" key="2">
    <source>
        <dbReference type="EMBL" id="SEI37737.1"/>
    </source>
</evidence>
<dbReference type="EMBL" id="FNXY01000001">
    <property type="protein sequence ID" value="SEI37737.1"/>
    <property type="molecule type" value="Genomic_DNA"/>
</dbReference>
<feature type="transmembrane region" description="Helical" evidence="1">
    <location>
        <begin position="98"/>
        <end position="115"/>
    </location>
</feature>
<keyword evidence="1" id="KW-0472">Membrane</keyword>
<feature type="transmembrane region" description="Helical" evidence="1">
    <location>
        <begin position="54"/>
        <end position="77"/>
    </location>
</feature>